<evidence type="ECO:0000313" key="1">
    <source>
        <dbReference type="EMBL" id="GAA3150950.1"/>
    </source>
</evidence>
<dbReference type="RefSeq" id="WP_344863070.1">
    <property type="nucleotide sequence ID" value="NZ_BAAAUT010000041.1"/>
</dbReference>
<reference evidence="2" key="1">
    <citation type="journal article" date="2019" name="Int. J. Syst. Evol. Microbiol.">
        <title>The Global Catalogue of Microorganisms (GCM) 10K type strain sequencing project: providing services to taxonomists for standard genome sequencing and annotation.</title>
        <authorList>
            <consortium name="The Broad Institute Genomics Platform"/>
            <consortium name="The Broad Institute Genome Sequencing Center for Infectious Disease"/>
            <person name="Wu L."/>
            <person name="Ma J."/>
        </authorList>
    </citation>
    <scope>NUCLEOTIDE SEQUENCE [LARGE SCALE GENOMIC DNA]</scope>
    <source>
        <strain evidence="2">JCM 9373</strain>
    </source>
</reference>
<protein>
    <submittedName>
        <fullName evidence="1">Uncharacterized protein</fullName>
    </submittedName>
</protein>
<proteinExistence type="predicted"/>
<gene>
    <name evidence="1" type="ORF">GCM10010466_47580</name>
</gene>
<accession>A0ABP6NK14</accession>
<dbReference type="Proteomes" id="UP001500320">
    <property type="component" value="Unassembled WGS sequence"/>
</dbReference>
<organism evidence="1 2">
    <name type="scientific">Planomonospora alba</name>
    <dbReference type="NCBI Taxonomy" id="161354"/>
    <lineage>
        <taxon>Bacteria</taxon>
        <taxon>Bacillati</taxon>
        <taxon>Actinomycetota</taxon>
        <taxon>Actinomycetes</taxon>
        <taxon>Streptosporangiales</taxon>
        <taxon>Streptosporangiaceae</taxon>
        <taxon>Planomonospora</taxon>
    </lineage>
</organism>
<evidence type="ECO:0000313" key="2">
    <source>
        <dbReference type="Proteomes" id="UP001500320"/>
    </source>
</evidence>
<keyword evidence="2" id="KW-1185">Reference proteome</keyword>
<name>A0ABP6NK14_9ACTN</name>
<comment type="caution">
    <text evidence="1">The sequence shown here is derived from an EMBL/GenBank/DDBJ whole genome shotgun (WGS) entry which is preliminary data.</text>
</comment>
<sequence length="101" mass="10740">MSRAAPLTPSDPRELAGHRITGRLGDARPHAYPAEDPSGARVVIRLLPPGADPGRFLDAVEPLRGVPASGVAQVLGGGLHQDRPYIPTAETDGIALWYTRR</sequence>
<dbReference type="EMBL" id="BAAAUT010000041">
    <property type="protein sequence ID" value="GAA3150950.1"/>
    <property type="molecule type" value="Genomic_DNA"/>
</dbReference>